<dbReference type="SMART" id="SM00449">
    <property type="entry name" value="SPRY"/>
    <property type="match status" value="1"/>
</dbReference>
<evidence type="ECO:0000313" key="10">
    <source>
        <dbReference type="Proteomes" id="UP000023152"/>
    </source>
</evidence>
<dbReference type="Proteomes" id="UP000023152">
    <property type="component" value="Unassembled WGS sequence"/>
</dbReference>
<dbReference type="Pfam" id="PF00622">
    <property type="entry name" value="SPRY"/>
    <property type="match status" value="1"/>
</dbReference>
<feature type="compositionally biased region" description="Basic and acidic residues" evidence="5">
    <location>
        <begin position="1714"/>
        <end position="1724"/>
    </location>
</feature>
<sequence length="1870" mass="210944">MTIFFLLSICIDVWKDLVEVLRIIDDFCNKDTTIASELDHLHAVEPLPGDNFVFVESPHSYLPNTLDEKLVSMPGADFLVLQFDERCNTERGQDYLELCLTDGTPICSELHGPPPEWNKTPLIIHYSEIVFRFTSGLSGAQSRNYWGYGCLVTGIKFGHYPNHSIMLDLLHTTANVVGKVSIFFQCFFLCYNKNTNNDKTNVDTIVMVGPEPDDIEKAHSKWLTSPLFSRGREKHILEEKSEKDKDDSKEKELKKQENVNVERNETVDSSNDVNPFSKSPVSSWSQVPSHQEFLGDLALMKADSKAMAFSRKMFDQLKKEVTDRMGGKIVDQTIHFAIAAIMKHLGLVEIATKFALSADSVSSLAFAFTPNHLQSQWNQKLLFVFKLAKRLRQWIVNEKQTLQQDHERMIIEASEKGKELGTHQIKTSEEKATYEGLCNEMIEKAKFLLSMRPYCPMYMEGLTSDEEVQDFSFTVQISKLQSMERQASDIKSEFESWKAAFSTWQTLNTMIFHKKLKKENLGQQISLPDLIVTFIQSSTPLQTYLRLVETHQKRGSLRGTVLQTLLELIDIRELDELKMIDKLSGKRQKSLKSLSAKITVIGEWRCPLREFGDKDGPKTDHFLSHIESCGEVIEKSVRKNWEALYEYFTHLIRSPIAPLSLKQQALNSWAVVLTQGEEVFVSNCKVIDLLHDILAQYILILDKVWSAGADKTKVSSTMINEAKSDSTDNNKPAIQALFPSIGIDWTILSPHQKDATLRLVECLCTLLSMVLVGFHPQGTKVASPPTPNNLNLQNLQLCILSHLHNEVKDHIFLLSSAREKGHTNAHSQVPGDESLIWDTQADVRFVMTEFDRNFLEIEELCYKQLVEIRALTYHANNTAQSFLKSKKFLQTLVDSLTHGSPRIKRLAVVILRDILQFLSPAESTELDLLSILQSQPPKQSSTAESKEPEKKTLSALQFLNETQSMMEEESHGHKSSPLDLINYLLETAGSLLLVHDDYASKNLKSEWSALDHTLRLSAEVKRDLGLEFIMLVRSLIQAPNWRHLVTGGIYETLKQASDIIDLENGAIVKEQLGGPDNSTLANTENNGLASQTYLQVKRLVGCLGVLGGHIDRLRPGCRVELKINEEEDDHMIERGFCLSVSRSTGLCSVLFDNVKKPVTIEIKKVSSKSEINPLGCIPVTRELLSNFAIFTQPIHMDTRDPRKISSRPATENKAPASSTTEAKPVQTNEKVVDAPVEEEPLPTTWECPICTLVNPMVLSACEACQTPNPTPSQRTAPSQQRSFEISQFSSTGNNENEAKEEKGIDIPQMVPEPALEQLLFYQLRSLGLKALCCLLQQPEATKLILEEKQGLEKILPHLLSIATRPVDLDQYRSVEFLEEQEDRLLEILHDKPLNLEDRIPKSAAQMTQKQLLKFSPFRTLQVHLPSRLDTESASGVIFSRSHEFRIMFKKTHNNMVGYCRTNNLIPLSIPGYYFEVKILKLGNISNENKDNNAPPDDSVTRDEKSWKIAVGLWRAGMNFQGDCGDQNSYAYGATGYAYSTVSRKRVSLDLEEDFGEGDVVGVGWDQRERAIYFTKNGVLLGSKSWFDEVNGQFYPMIWLQADGAQVSVNLGQEAMSFNIEELLGASELQKLKNENQVQYSEAEIQRRTMAEELVRMMGDIFPLEFAVVTLEQCHDDMAMAADYLVNNASRELDRIAQNLSRNNPQEDDGLQPQDEIKDDNKNADADDEQTGLMAFIANNLDDAAGGDNVGRGGRAGGENLLEDEVDAQLPVGLTVEEIAANANFRNQEQAENQHRRAPANEEDDNSRRQIGIGSRLRQQLPPIQIQKILPGQHLSIWSDAHRICHELWQKDWKRLQGKTGIVQSVDVNNS</sequence>
<keyword evidence="6" id="KW-0732">Signal</keyword>
<feature type="region of interest" description="Disordered" evidence="5">
    <location>
        <begin position="1700"/>
        <end position="1725"/>
    </location>
</feature>
<dbReference type="PANTHER" id="PTHR22772">
    <property type="entry name" value="NOVEL ZZ TYPE ZINC FINGER DOMAIN CONTAINING PROTEIN"/>
    <property type="match status" value="1"/>
</dbReference>
<feature type="region of interest" description="Disordered" evidence="5">
    <location>
        <begin position="1198"/>
        <end position="1229"/>
    </location>
</feature>
<feature type="compositionally biased region" description="Polar residues" evidence="5">
    <location>
        <begin position="1215"/>
        <end position="1229"/>
    </location>
</feature>
<dbReference type="OMA" id="YHANNTA"/>
<dbReference type="PROSITE" id="PS01358">
    <property type="entry name" value="ZF_RANBP2_1"/>
    <property type="match status" value="1"/>
</dbReference>
<feature type="compositionally biased region" description="Polar residues" evidence="5">
    <location>
        <begin position="267"/>
        <end position="283"/>
    </location>
</feature>
<dbReference type="InterPro" id="IPR036443">
    <property type="entry name" value="Znf_RanBP2_sf"/>
</dbReference>
<dbReference type="InterPro" id="IPR043136">
    <property type="entry name" value="B30.2/SPRY_sf"/>
</dbReference>
<evidence type="ECO:0000256" key="4">
    <source>
        <dbReference type="PROSITE-ProRule" id="PRU00322"/>
    </source>
</evidence>
<evidence type="ECO:0000256" key="1">
    <source>
        <dbReference type="ARBA" id="ARBA00022723"/>
    </source>
</evidence>
<feature type="compositionally biased region" description="Basic and acidic residues" evidence="5">
    <location>
        <begin position="234"/>
        <end position="266"/>
    </location>
</feature>
<dbReference type="OrthoDB" id="661148at2759"/>
<dbReference type="Pfam" id="PF00641">
    <property type="entry name" value="Zn_ribbon_RanBP"/>
    <property type="match status" value="1"/>
</dbReference>
<keyword evidence="3" id="KW-0862">Zinc</keyword>
<dbReference type="PROSITE" id="PS50199">
    <property type="entry name" value="ZF_RANBP2_2"/>
    <property type="match status" value="1"/>
</dbReference>
<evidence type="ECO:0000256" key="3">
    <source>
        <dbReference type="ARBA" id="ARBA00022833"/>
    </source>
</evidence>
<dbReference type="InterPro" id="IPR013320">
    <property type="entry name" value="ConA-like_dom_sf"/>
</dbReference>
<accession>X6MMH8</accession>
<comment type="caution">
    <text evidence="9">The sequence shown here is derived from an EMBL/GenBank/DDBJ whole genome shotgun (WGS) entry which is preliminary data.</text>
</comment>
<evidence type="ECO:0000259" key="7">
    <source>
        <dbReference type="PROSITE" id="PS50188"/>
    </source>
</evidence>
<feature type="region of interest" description="Disordered" evidence="5">
    <location>
        <begin position="1265"/>
        <end position="1299"/>
    </location>
</feature>
<feature type="chain" id="PRO_5013175557" description="HECT E3 ubiquitin ligase" evidence="6">
    <location>
        <begin position="16"/>
        <end position="1870"/>
    </location>
</feature>
<feature type="domain" description="B30.2/SPRY" evidence="7">
    <location>
        <begin position="1404"/>
        <end position="1615"/>
    </location>
</feature>
<keyword evidence="10" id="KW-1185">Reference proteome</keyword>
<feature type="compositionally biased region" description="Polar residues" evidence="5">
    <location>
        <begin position="1265"/>
        <end position="1292"/>
    </location>
</feature>
<dbReference type="SUPFAM" id="SSF49899">
    <property type="entry name" value="Concanavalin A-like lectins/glucanases"/>
    <property type="match status" value="1"/>
</dbReference>
<feature type="region of interest" description="Disordered" evidence="5">
    <location>
        <begin position="1784"/>
        <end position="1807"/>
    </location>
</feature>
<feature type="region of interest" description="Disordered" evidence="5">
    <location>
        <begin position="234"/>
        <end position="283"/>
    </location>
</feature>
<dbReference type="InterPro" id="IPR044736">
    <property type="entry name" value="Gid1/RanBPM/SPLA_SPRY"/>
</dbReference>
<gene>
    <name evidence="9" type="ORF">RFI_23084</name>
</gene>
<keyword evidence="1" id="KW-0479">Metal-binding</keyword>
<dbReference type="InterPro" id="IPR001870">
    <property type="entry name" value="B30.2/SPRY"/>
</dbReference>
<evidence type="ECO:0008006" key="11">
    <source>
        <dbReference type="Google" id="ProtNLM"/>
    </source>
</evidence>
<feature type="domain" description="RanBP2-type" evidence="8">
    <location>
        <begin position="1237"/>
        <end position="1270"/>
    </location>
</feature>
<reference evidence="9 10" key="1">
    <citation type="journal article" date="2013" name="Curr. Biol.">
        <title>The Genome of the Foraminiferan Reticulomyxa filosa.</title>
        <authorList>
            <person name="Glockner G."/>
            <person name="Hulsmann N."/>
            <person name="Schleicher M."/>
            <person name="Noegel A.A."/>
            <person name="Eichinger L."/>
            <person name="Gallinger C."/>
            <person name="Pawlowski J."/>
            <person name="Sierra R."/>
            <person name="Euteneuer U."/>
            <person name="Pillet L."/>
            <person name="Moustafa A."/>
            <person name="Platzer M."/>
            <person name="Groth M."/>
            <person name="Szafranski K."/>
            <person name="Schliwa M."/>
        </authorList>
    </citation>
    <scope>NUCLEOTIDE SEQUENCE [LARGE SCALE GENOMIC DNA]</scope>
</reference>
<feature type="signal peptide" evidence="6">
    <location>
        <begin position="1"/>
        <end position="15"/>
    </location>
</feature>
<dbReference type="InterPro" id="IPR003877">
    <property type="entry name" value="SPRY_dom"/>
</dbReference>
<dbReference type="EMBL" id="ASPP01020119">
    <property type="protein sequence ID" value="ETO14285.1"/>
    <property type="molecule type" value="Genomic_DNA"/>
</dbReference>
<keyword evidence="2 4" id="KW-0863">Zinc-finger</keyword>
<dbReference type="SUPFAM" id="SSF90209">
    <property type="entry name" value="Ran binding protein zinc finger-like"/>
    <property type="match status" value="1"/>
</dbReference>
<evidence type="ECO:0000259" key="8">
    <source>
        <dbReference type="PROSITE" id="PS50199"/>
    </source>
</evidence>
<evidence type="ECO:0000313" key="9">
    <source>
        <dbReference type="EMBL" id="ETO14285.1"/>
    </source>
</evidence>
<dbReference type="PANTHER" id="PTHR22772:SF4">
    <property type="entry name" value="ZINC FINGER ZZ-TYPE AND EF-HAND DOMAIN-CONTAINING PROTEIN 1"/>
    <property type="match status" value="1"/>
</dbReference>
<evidence type="ECO:0000256" key="6">
    <source>
        <dbReference type="SAM" id="SignalP"/>
    </source>
</evidence>
<dbReference type="SMART" id="SM00547">
    <property type="entry name" value="ZnF_RBZ"/>
    <property type="match status" value="1"/>
</dbReference>
<dbReference type="PROSITE" id="PS50188">
    <property type="entry name" value="B302_SPRY"/>
    <property type="match status" value="1"/>
</dbReference>
<proteinExistence type="predicted"/>
<dbReference type="Gene3D" id="2.60.120.920">
    <property type="match status" value="1"/>
</dbReference>
<dbReference type="Gene3D" id="2.30.30.380">
    <property type="entry name" value="Zn-finger domain of Sec23/24"/>
    <property type="match status" value="1"/>
</dbReference>
<dbReference type="CDD" id="cd12885">
    <property type="entry name" value="SPRY_RanBP_like"/>
    <property type="match status" value="1"/>
</dbReference>
<dbReference type="GO" id="GO:0008270">
    <property type="term" value="F:zinc ion binding"/>
    <property type="evidence" value="ECO:0007669"/>
    <property type="project" value="UniProtKB-KW"/>
</dbReference>
<dbReference type="InterPro" id="IPR001876">
    <property type="entry name" value="Znf_RanBP2"/>
</dbReference>
<protein>
    <recommendedName>
        <fullName evidence="11">HECT E3 ubiquitin ligase</fullName>
    </recommendedName>
</protein>
<dbReference type="InterPro" id="IPR040099">
    <property type="entry name" value="ZZEF1"/>
</dbReference>
<evidence type="ECO:0000256" key="2">
    <source>
        <dbReference type="ARBA" id="ARBA00022771"/>
    </source>
</evidence>
<evidence type="ECO:0000256" key="5">
    <source>
        <dbReference type="SAM" id="MobiDB-lite"/>
    </source>
</evidence>
<organism evidence="9 10">
    <name type="scientific">Reticulomyxa filosa</name>
    <dbReference type="NCBI Taxonomy" id="46433"/>
    <lineage>
        <taxon>Eukaryota</taxon>
        <taxon>Sar</taxon>
        <taxon>Rhizaria</taxon>
        <taxon>Retaria</taxon>
        <taxon>Foraminifera</taxon>
        <taxon>Monothalamids</taxon>
        <taxon>Reticulomyxidae</taxon>
        <taxon>Reticulomyxa</taxon>
    </lineage>
</organism>
<name>X6MMH8_RETFI</name>